<accession>A0A915I5Y0</accession>
<dbReference type="Gene3D" id="1.25.40.990">
    <property type="match status" value="1"/>
</dbReference>
<protein>
    <recommendedName>
        <fullName evidence="2">26S proteasome non-ATPase regulatory subunit 8</fullName>
    </recommendedName>
</protein>
<dbReference type="PANTHER" id="PTHR12387:SF0">
    <property type="entry name" value="26S PROTEASOME NON-ATPASE REGULATORY SUBUNIT 8"/>
    <property type="match status" value="1"/>
</dbReference>
<keyword evidence="3" id="KW-0647">Proteasome</keyword>
<evidence type="ECO:0000313" key="6">
    <source>
        <dbReference type="WBParaSite" id="nRc.2.0.1.t09539-RA"/>
    </source>
</evidence>
<dbReference type="PROSITE" id="PS50250">
    <property type="entry name" value="PCI"/>
    <property type="match status" value="1"/>
</dbReference>
<keyword evidence="5" id="KW-1185">Reference proteome</keyword>
<dbReference type="GO" id="GO:0005634">
    <property type="term" value="C:nucleus"/>
    <property type="evidence" value="ECO:0007669"/>
    <property type="project" value="TreeGrafter"/>
</dbReference>
<dbReference type="GO" id="GO:0005829">
    <property type="term" value="C:cytosol"/>
    <property type="evidence" value="ECO:0007669"/>
    <property type="project" value="TreeGrafter"/>
</dbReference>
<feature type="domain" description="PCI" evidence="4">
    <location>
        <begin position="162"/>
        <end position="336"/>
    </location>
</feature>
<sequence>MGGDMATEMNIKDFALEDVLLASIKVNDATATFLKAVEEATQQSTYINKMALDKLKSLFCALKTDWEKESKDLRKIQRSIDEIQEFCAENADNLKNTKDSQSLFIMQTLVGVVIPISTLASGGTARVPPWKIFNGIVYVCGIDGKICEVLVMLLCLNRDTVRFPEAMAELGHYYDSKIAGDIPQSEMHYELVGLHLMYLLAQNKLSEFSIESARIPTQVRNENPYISLPIQLEQYMNVGLYNKIFLLKVNVPSVYYSNFMEIFLTTVRNEIANCVEKSNRKLSLKDAARSLFFEGPKAENEALVYGKSRNWEVKNNVFHFSVEKEEEQVINTMPMIAQLIDYAKHLEMIV</sequence>
<dbReference type="GO" id="GO:0043161">
    <property type="term" value="P:proteasome-mediated ubiquitin-dependent protein catabolic process"/>
    <property type="evidence" value="ECO:0007669"/>
    <property type="project" value="TreeGrafter"/>
</dbReference>
<dbReference type="GO" id="GO:0008541">
    <property type="term" value="C:proteasome regulatory particle, lid subcomplex"/>
    <property type="evidence" value="ECO:0007669"/>
    <property type="project" value="TreeGrafter"/>
</dbReference>
<proteinExistence type="inferred from homology"/>
<organism evidence="5 6">
    <name type="scientific">Romanomermis culicivorax</name>
    <name type="common">Nematode worm</name>
    <dbReference type="NCBI Taxonomy" id="13658"/>
    <lineage>
        <taxon>Eukaryota</taxon>
        <taxon>Metazoa</taxon>
        <taxon>Ecdysozoa</taxon>
        <taxon>Nematoda</taxon>
        <taxon>Enoplea</taxon>
        <taxon>Dorylaimia</taxon>
        <taxon>Mermithida</taxon>
        <taxon>Mermithoidea</taxon>
        <taxon>Mermithidae</taxon>
        <taxon>Romanomermis</taxon>
    </lineage>
</organism>
<dbReference type="WBParaSite" id="nRc.2.0.1.t09539-RA">
    <property type="protein sequence ID" value="nRc.2.0.1.t09539-RA"/>
    <property type="gene ID" value="nRc.2.0.1.g09539"/>
</dbReference>
<dbReference type="Pfam" id="PF10075">
    <property type="entry name" value="CSN8_PSD8_EIF3K"/>
    <property type="match status" value="1"/>
</dbReference>
<dbReference type="Proteomes" id="UP000887565">
    <property type="component" value="Unplaced"/>
</dbReference>
<comment type="similarity">
    <text evidence="1">Belongs to the proteasome subunit S14 family.</text>
</comment>
<evidence type="ECO:0000259" key="4">
    <source>
        <dbReference type="PROSITE" id="PS50250"/>
    </source>
</evidence>
<dbReference type="InterPro" id="IPR033464">
    <property type="entry name" value="CSN8_PSD8_EIF3K"/>
</dbReference>
<evidence type="ECO:0000256" key="1">
    <source>
        <dbReference type="ARBA" id="ARBA00009627"/>
    </source>
</evidence>
<dbReference type="InterPro" id="IPR000717">
    <property type="entry name" value="PCI_dom"/>
</dbReference>
<dbReference type="InterPro" id="IPR006746">
    <property type="entry name" value="26S_Psome_Rpn12"/>
</dbReference>
<dbReference type="PANTHER" id="PTHR12387">
    <property type="entry name" value="26S PROTEASOME NON-ATPASE REGULATORY SUBUNIT 8"/>
    <property type="match status" value="1"/>
</dbReference>
<evidence type="ECO:0000256" key="2">
    <source>
        <dbReference type="ARBA" id="ARBA00014939"/>
    </source>
</evidence>
<evidence type="ECO:0000313" key="5">
    <source>
        <dbReference type="Proteomes" id="UP000887565"/>
    </source>
</evidence>
<dbReference type="AlphaFoldDB" id="A0A915I5Y0"/>
<evidence type="ECO:0000256" key="3">
    <source>
        <dbReference type="ARBA" id="ARBA00022942"/>
    </source>
</evidence>
<name>A0A915I5Y0_ROMCU</name>
<reference evidence="6" key="1">
    <citation type="submission" date="2022-11" db="UniProtKB">
        <authorList>
            <consortium name="WormBaseParasite"/>
        </authorList>
    </citation>
    <scope>IDENTIFICATION</scope>
</reference>